<evidence type="ECO:0000256" key="3">
    <source>
        <dbReference type="ARBA" id="ARBA00011738"/>
    </source>
</evidence>
<dbReference type="PANTHER" id="PTHR42743">
    <property type="entry name" value="AMINO-ACID AMINOTRANSFERASE"/>
    <property type="match status" value="1"/>
</dbReference>
<evidence type="ECO:0000256" key="10">
    <source>
        <dbReference type="ARBA" id="ARBA00054027"/>
    </source>
</evidence>
<keyword evidence="14" id="KW-1185">Reference proteome</keyword>
<dbReference type="EMBL" id="CP040449">
    <property type="protein sequence ID" value="QFI54671.1"/>
    <property type="molecule type" value="Genomic_DNA"/>
</dbReference>
<evidence type="ECO:0000256" key="9">
    <source>
        <dbReference type="ARBA" id="ARBA00049529"/>
    </source>
</evidence>
<dbReference type="GO" id="GO:0046656">
    <property type="term" value="P:folic acid biosynthetic process"/>
    <property type="evidence" value="ECO:0007669"/>
    <property type="project" value="UniProtKB-KW"/>
</dbReference>
<dbReference type="GO" id="GO:0008696">
    <property type="term" value="F:4-amino-4-deoxychorismate lyase activity"/>
    <property type="evidence" value="ECO:0007669"/>
    <property type="project" value="UniProtKB-UniRule"/>
</dbReference>
<evidence type="ECO:0000256" key="4">
    <source>
        <dbReference type="ARBA" id="ARBA00022898"/>
    </source>
</evidence>
<dbReference type="CDD" id="cd01559">
    <property type="entry name" value="ADCL_like"/>
    <property type="match status" value="1"/>
</dbReference>
<comment type="subunit">
    <text evidence="3">Homodimer.</text>
</comment>
<dbReference type="FunFam" id="3.20.10.10:FF:000002">
    <property type="entry name" value="D-alanine aminotransferase"/>
    <property type="match status" value="1"/>
</dbReference>
<gene>
    <name evidence="13" type="primary">pabC</name>
    <name evidence="13" type="ORF">FE240_08175</name>
</gene>
<dbReference type="AlphaFoldDB" id="A0A5J6WWV2"/>
<evidence type="ECO:0000256" key="12">
    <source>
        <dbReference type="NCBIfam" id="TIGR03461"/>
    </source>
</evidence>
<accession>A0A5J6WWV2</accession>
<dbReference type="InterPro" id="IPR043131">
    <property type="entry name" value="BCAT-like_N"/>
</dbReference>
<name>A0A5J6WWV2_9GAMM</name>
<proteinExistence type="inferred from homology"/>
<keyword evidence="4" id="KW-0663">Pyridoxal phosphate</keyword>
<dbReference type="InterPro" id="IPR001544">
    <property type="entry name" value="Aminotrans_IV"/>
</dbReference>
<organism evidence="13 14">
    <name type="scientific">Aeromonas simiae</name>
    <dbReference type="NCBI Taxonomy" id="218936"/>
    <lineage>
        <taxon>Bacteria</taxon>
        <taxon>Pseudomonadati</taxon>
        <taxon>Pseudomonadota</taxon>
        <taxon>Gammaproteobacteria</taxon>
        <taxon>Aeromonadales</taxon>
        <taxon>Aeromonadaceae</taxon>
        <taxon>Aeromonas</taxon>
    </lineage>
</organism>
<dbReference type="InterPro" id="IPR043132">
    <property type="entry name" value="BCAT-like_C"/>
</dbReference>
<keyword evidence="6 13" id="KW-0456">Lyase</keyword>
<keyword evidence="5" id="KW-0289">Folate biosynthesis</keyword>
<protein>
    <recommendedName>
        <fullName evidence="11 12">Aminodeoxychorismate lyase</fullName>
        <ecNumber evidence="8 12">4.1.3.38</ecNumber>
    </recommendedName>
</protein>
<dbReference type="Proteomes" id="UP000594034">
    <property type="component" value="Chromosome"/>
</dbReference>
<evidence type="ECO:0000256" key="1">
    <source>
        <dbReference type="ARBA" id="ARBA00001933"/>
    </source>
</evidence>
<evidence type="ECO:0000313" key="14">
    <source>
        <dbReference type="Proteomes" id="UP000594034"/>
    </source>
</evidence>
<dbReference type="NCBIfam" id="TIGR03461">
    <property type="entry name" value="pabC_Proteo"/>
    <property type="match status" value="1"/>
</dbReference>
<comment type="cofactor">
    <cofactor evidence="1">
        <name>pyridoxal 5'-phosphate</name>
        <dbReference type="ChEBI" id="CHEBI:597326"/>
    </cofactor>
</comment>
<comment type="function">
    <text evidence="10">Involved in the biosynthesis of p-aminobenzoate (PABA), a precursor of tetrahydrofolate. Converts 4-amino-4-deoxychorismate into 4-aminobenzoate (PABA) and pyruvate.</text>
</comment>
<dbReference type="KEGG" id="asim:FE240_08175"/>
<evidence type="ECO:0000256" key="7">
    <source>
        <dbReference type="ARBA" id="ARBA00035633"/>
    </source>
</evidence>
<dbReference type="GO" id="GO:0030170">
    <property type="term" value="F:pyridoxal phosphate binding"/>
    <property type="evidence" value="ECO:0007669"/>
    <property type="project" value="InterPro"/>
</dbReference>
<evidence type="ECO:0000256" key="6">
    <source>
        <dbReference type="ARBA" id="ARBA00023239"/>
    </source>
</evidence>
<dbReference type="Gene3D" id="3.20.10.10">
    <property type="entry name" value="D-amino Acid Aminotransferase, subunit A, domain 2"/>
    <property type="match status" value="1"/>
</dbReference>
<dbReference type="GO" id="GO:0008153">
    <property type="term" value="P:4-aminobenzoate biosynthetic process"/>
    <property type="evidence" value="ECO:0007669"/>
    <property type="project" value="UniProtKB-UniRule"/>
</dbReference>
<reference evidence="13 14" key="1">
    <citation type="submission" date="2019-05" db="EMBL/GenBank/DDBJ databases">
        <title>OXA-830, a novel chromosomally encoded expanded-spectrum class D beta-lactamase in Aeromonas simiae.</title>
        <authorList>
            <person name="Zhou W."/>
            <person name="Chen Q."/>
        </authorList>
    </citation>
    <scope>NUCLEOTIDE SEQUENCE [LARGE SCALE GENOMIC DNA]</scope>
    <source>
        <strain evidence="13 14">A6</strain>
    </source>
</reference>
<dbReference type="EC" id="4.1.3.38" evidence="8 12"/>
<comment type="catalytic activity">
    <reaction evidence="9">
        <text>4-amino-4-deoxychorismate = 4-aminobenzoate + pyruvate + H(+)</text>
        <dbReference type="Rhea" id="RHEA:16201"/>
        <dbReference type="ChEBI" id="CHEBI:15361"/>
        <dbReference type="ChEBI" id="CHEBI:15378"/>
        <dbReference type="ChEBI" id="CHEBI:17836"/>
        <dbReference type="ChEBI" id="CHEBI:58406"/>
        <dbReference type="EC" id="4.1.3.38"/>
    </reaction>
</comment>
<dbReference type="InterPro" id="IPR017824">
    <property type="entry name" value="Aminodeoxychorismate_lyase_IV"/>
</dbReference>
<dbReference type="SUPFAM" id="SSF56752">
    <property type="entry name" value="D-aminoacid aminotransferase-like PLP-dependent enzymes"/>
    <property type="match status" value="1"/>
</dbReference>
<sequence>MTLVNGRMQDRIDVLDRGLAYGDGHFTTMRVWNGRIQMWDAHLSRLQRGCAKLAIDPPDWQALSQRVMSQVASMEQGCAKLMITRGSGGRGYATQGCDETRWILTTSPYPSHYERWQEEGIDLVVCQQVLGELPMLAGLKSLNRLEQVMLKLELQQRDAVEGIVLNTRKALVEGVSANLFWRRDKTVFTPDLTHSGVDGVMRRWVMGALKAMGIELRIVEAPLESLWHAEEVWLTNALMGLVPVNRIEQTRYRHGQLIRQLQERLLIEV</sequence>
<dbReference type="RefSeq" id="WP_193004104.1">
    <property type="nucleotide sequence ID" value="NZ_CP040449.1"/>
</dbReference>
<dbReference type="PANTHER" id="PTHR42743:SF2">
    <property type="entry name" value="AMINODEOXYCHORISMATE LYASE"/>
    <property type="match status" value="1"/>
</dbReference>
<comment type="similarity">
    <text evidence="2">Belongs to the class-IV pyridoxal-phosphate-dependent aminotransferase family.</text>
</comment>
<evidence type="ECO:0000256" key="11">
    <source>
        <dbReference type="ARBA" id="ARBA00069174"/>
    </source>
</evidence>
<evidence type="ECO:0000256" key="5">
    <source>
        <dbReference type="ARBA" id="ARBA00022909"/>
    </source>
</evidence>
<dbReference type="Gene3D" id="3.30.470.10">
    <property type="match status" value="1"/>
</dbReference>
<evidence type="ECO:0000256" key="8">
    <source>
        <dbReference type="ARBA" id="ARBA00035676"/>
    </source>
</evidence>
<dbReference type="InterPro" id="IPR036038">
    <property type="entry name" value="Aminotransferase-like"/>
</dbReference>
<dbReference type="InterPro" id="IPR050571">
    <property type="entry name" value="Class-IV_PLP-Dep_Aminotrnsfr"/>
</dbReference>
<dbReference type="Pfam" id="PF01063">
    <property type="entry name" value="Aminotran_4"/>
    <property type="match status" value="1"/>
</dbReference>
<dbReference type="NCBIfam" id="NF004761">
    <property type="entry name" value="PRK06092.1"/>
    <property type="match status" value="1"/>
</dbReference>
<dbReference type="GO" id="GO:0005829">
    <property type="term" value="C:cytosol"/>
    <property type="evidence" value="ECO:0007669"/>
    <property type="project" value="TreeGrafter"/>
</dbReference>
<evidence type="ECO:0000256" key="2">
    <source>
        <dbReference type="ARBA" id="ARBA00009320"/>
    </source>
</evidence>
<comment type="pathway">
    <text evidence="7">Cofactor biosynthesis; tetrahydrofolate biosynthesis; 4-aminobenzoate from chorismate: step 2/2.</text>
</comment>
<evidence type="ECO:0000313" key="13">
    <source>
        <dbReference type="EMBL" id="QFI54671.1"/>
    </source>
</evidence>